<keyword evidence="2" id="KW-1133">Transmembrane helix</keyword>
<proteinExistence type="predicted"/>
<reference evidence="4 5" key="1">
    <citation type="submission" date="2019-12" db="EMBL/GenBank/DDBJ databases">
        <title>Isolation and characterization of three novel carbon monoxide-oxidizing members of Halobacteria from salione crusts and soils.</title>
        <authorList>
            <person name="Myers M.R."/>
            <person name="King G.M."/>
        </authorList>
    </citation>
    <scope>NUCLEOTIDE SEQUENCE [LARGE SCALE GENOMIC DNA]</scope>
    <source>
        <strain evidence="4 5">WSA2</strain>
    </source>
</reference>
<dbReference type="InterPro" id="IPR058439">
    <property type="entry name" value="DUF8126"/>
</dbReference>
<dbReference type="EMBL" id="WUUS01000001">
    <property type="protein sequence ID" value="MXR39803.1"/>
    <property type="molecule type" value="Genomic_DNA"/>
</dbReference>
<name>A0A6B0ST02_9EURY</name>
<evidence type="ECO:0000259" key="3">
    <source>
        <dbReference type="Pfam" id="PF26447"/>
    </source>
</evidence>
<keyword evidence="5" id="KW-1185">Reference proteome</keyword>
<feature type="region of interest" description="Disordered" evidence="1">
    <location>
        <begin position="225"/>
        <end position="276"/>
    </location>
</feature>
<protein>
    <recommendedName>
        <fullName evidence="3">DUF8125 domain-containing protein</fullName>
    </recommendedName>
</protein>
<feature type="compositionally biased region" description="Acidic residues" evidence="1">
    <location>
        <begin position="234"/>
        <end position="248"/>
    </location>
</feature>
<accession>A0A6B0ST02</accession>
<feature type="domain" description="DUF8125" evidence="3">
    <location>
        <begin position="157"/>
        <end position="225"/>
    </location>
</feature>
<dbReference type="AlphaFoldDB" id="A0A6B0ST02"/>
<dbReference type="Proteomes" id="UP000437065">
    <property type="component" value="Unassembled WGS sequence"/>
</dbReference>
<evidence type="ECO:0000256" key="1">
    <source>
        <dbReference type="SAM" id="MobiDB-lite"/>
    </source>
</evidence>
<sequence>MTARESLINLVSDNLRTIIAVGGGYVLAVETEIIDAGYPSVPSLPEWWTLGALAFLGTLLVAWMVGDKIADLLPDPPGHIIVALDETTDMGLGAWELNDRAWEELDVHEGTLYPWTDSPLGTYEARIYNPEANAAVANWREAAPASRVLGETEESAVRAMVGELRNQYEEDARHARALRRRIPSILRRLDARRATDQNAALEPHLSPSFGDETIDDVIAEELPAESLPSHLAPDDDGTEDDLGDEGDGEMFSLDLLEDDEALEPTGPIANDGGTVE</sequence>
<evidence type="ECO:0000313" key="4">
    <source>
        <dbReference type="EMBL" id="MXR39803.1"/>
    </source>
</evidence>
<feature type="transmembrane region" description="Helical" evidence="2">
    <location>
        <begin position="47"/>
        <end position="66"/>
    </location>
</feature>
<dbReference type="RefSeq" id="WP_159662263.1">
    <property type="nucleotide sequence ID" value="NZ_WUUS01000001.1"/>
</dbReference>
<comment type="caution">
    <text evidence="4">The sequence shown here is derived from an EMBL/GenBank/DDBJ whole genome shotgun (WGS) entry which is preliminary data.</text>
</comment>
<organism evidence="4 5">
    <name type="scientific">Halobaculum saliterrae</name>
    <dbReference type="NCBI Taxonomy" id="2073113"/>
    <lineage>
        <taxon>Archaea</taxon>
        <taxon>Methanobacteriati</taxon>
        <taxon>Methanobacteriota</taxon>
        <taxon>Stenosarchaea group</taxon>
        <taxon>Halobacteria</taxon>
        <taxon>Halobacteriales</taxon>
        <taxon>Haloferacaceae</taxon>
        <taxon>Halobaculum</taxon>
    </lineage>
</organism>
<dbReference type="Pfam" id="PF26446">
    <property type="entry name" value="DUF8125"/>
    <property type="match status" value="1"/>
</dbReference>
<keyword evidence="2" id="KW-0812">Transmembrane</keyword>
<dbReference type="Pfam" id="PF26447">
    <property type="entry name" value="DUF8126"/>
    <property type="match status" value="1"/>
</dbReference>
<dbReference type="OrthoDB" id="339082at2157"/>
<evidence type="ECO:0000313" key="5">
    <source>
        <dbReference type="Proteomes" id="UP000437065"/>
    </source>
</evidence>
<keyword evidence="2" id="KW-0472">Membrane</keyword>
<evidence type="ECO:0000256" key="2">
    <source>
        <dbReference type="SAM" id="Phobius"/>
    </source>
</evidence>
<gene>
    <name evidence="4" type="ORF">GRX01_00305</name>
</gene>
<dbReference type="InterPro" id="IPR058438">
    <property type="entry name" value="DUF8125"/>
</dbReference>